<dbReference type="Pfam" id="PF00860">
    <property type="entry name" value="Xan_ur_permease"/>
    <property type="match status" value="1"/>
</dbReference>
<dbReference type="GO" id="GO:0005886">
    <property type="term" value="C:plasma membrane"/>
    <property type="evidence" value="ECO:0007669"/>
    <property type="project" value="UniProtKB-SubCell"/>
</dbReference>
<reference evidence="8 9" key="1">
    <citation type="submission" date="2020-09" db="EMBL/GenBank/DDBJ databases">
        <title>Characterization and genome sequencing of Ruminiclostridium sp. nov. MA18.</title>
        <authorList>
            <person name="Rettenmaier R."/>
            <person name="Kowollik M.-L."/>
            <person name="Liebl W."/>
            <person name="Zverlov V."/>
        </authorList>
    </citation>
    <scope>NUCLEOTIDE SEQUENCE [LARGE SCALE GENOMIC DNA]</scope>
    <source>
        <strain evidence="8 9">MA18</strain>
    </source>
</reference>
<comment type="similarity">
    <text evidence="2">Belongs to the nucleobase:cation symporter-2 (NCS2) (TC 2.A.40) family.</text>
</comment>
<dbReference type="NCBIfam" id="NF007995">
    <property type="entry name" value="PRK10720.1"/>
    <property type="match status" value="1"/>
</dbReference>
<evidence type="ECO:0000256" key="4">
    <source>
        <dbReference type="ARBA" id="ARBA00022475"/>
    </source>
</evidence>
<keyword evidence="7" id="KW-0472">Membrane</keyword>
<keyword evidence="6" id="KW-1133">Transmembrane helix</keyword>
<dbReference type="InterPro" id="IPR006043">
    <property type="entry name" value="NCS2"/>
</dbReference>
<dbReference type="PANTHER" id="PTHR42810">
    <property type="entry name" value="PURINE PERMEASE C1399.01C-RELATED"/>
    <property type="match status" value="1"/>
</dbReference>
<name>A0A4U7JI82_9FIRM</name>
<evidence type="ECO:0000256" key="6">
    <source>
        <dbReference type="ARBA" id="ARBA00022989"/>
    </source>
</evidence>
<keyword evidence="5" id="KW-0812">Transmembrane</keyword>
<keyword evidence="9" id="KW-1185">Reference proteome</keyword>
<dbReference type="Proteomes" id="UP000306409">
    <property type="component" value="Chromosome"/>
</dbReference>
<dbReference type="AlphaFoldDB" id="A0A4U7JI82"/>
<keyword evidence="3" id="KW-0813">Transport</keyword>
<dbReference type="GO" id="GO:0042907">
    <property type="term" value="F:xanthine transmembrane transporter activity"/>
    <property type="evidence" value="ECO:0007669"/>
    <property type="project" value="TreeGrafter"/>
</dbReference>
<dbReference type="RefSeq" id="WP_137697919.1">
    <property type="nucleotide sequence ID" value="NZ_CP061336.1"/>
</dbReference>
<dbReference type="PANTHER" id="PTHR42810:SF4">
    <property type="entry name" value="URIC ACID TRANSPORTER UACT"/>
    <property type="match status" value="1"/>
</dbReference>
<dbReference type="OrthoDB" id="9779092at2"/>
<dbReference type="InterPro" id="IPR006042">
    <property type="entry name" value="Xan_ur_permease"/>
</dbReference>
<evidence type="ECO:0000256" key="5">
    <source>
        <dbReference type="ARBA" id="ARBA00022692"/>
    </source>
</evidence>
<evidence type="ECO:0000313" key="8">
    <source>
        <dbReference type="EMBL" id="QNU65713.1"/>
    </source>
</evidence>
<organism evidence="8 9">
    <name type="scientific">Ruminiclostridium herbifermentans</name>
    <dbReference type="NCBI Taxonomy" id="2488810"/>
    <lineage>
        <taxon>Bacteria</taxon>
        <taxon>Bacillati</taxon>
        <taxon>Bacillota</taxon>
        <taxon>Clostridia</taxon>
        <taxon>Eubacteriales</taxon>
        <taxon>Oscillospiraceae</taxon>
        <taxon>Ruminiclostridium</taxon>
    </lineage>
</organism>
<dbReference type="PROSITE" id="PS01116">
    <property type="entry name" value="XANTH_URACIL_PERMASE"/>
    <property type="match status" value="1"/>
</dbReference>
<comment type="subcellular location">
    <subcellularLocation>
        <location evidence="1">Cell membrane</location>
        <topology evidence="1">Multi-pass membrane protein</topology>
    </subcellularLocation>
</comment>
<accession>A0A4U7JI82</accession>
<evidence type="ECO:0000313" key="9">
    <source>
        <dbReference type="Proteomes" id="UP000306409"/>
    </source>
</evidence>
<evidence type="ECO:0000256" key="2">
    <source>
        <dbReference type="ARBA" id="ARBA00008821"/>
    </source>
</evidence>
<evidence type="ECO:0000256" key="3">
    <source>
        <dbReference type="ARBA" id="ARBA00022448"/>
    </source>
</evidence>
<dbReference type="NCBIfam" id="TIGR00801">
    <property type="entry name" value="ncs2"/>
    <property type="match status" value="1"/>
</dbReference>
<dbReference type="KEGG" id="rher:EHE19_012385"/>
<protein>
    <submittedName>
        <fullName evidence="8">Uracil permease</fullName>
    </submittedName>
</protein>
<dbReference type="EMBL" id="CP061336">
    <property type="protein sequence ID" value="QNU65713.1"/>
    <property type="molecule type" value="Genomic_DNA"/>
</dbReference>
<evidence type="ECO:0000256" key="1">
    <source>
        <dbReference type="ARBA" id="ARBA00004651"/>
    </source>
</evidence>
<sequence>MNNARPIIQVEEKVPFLKALPLSLQHLFAMFSASVLVPFLFNGFAKSHYLEEVLKMTYEQVQQNPELLAQYNSIQVIDPALVLLLNGIGTLLYLIICKGKAPAFLGSSFAFLSPTAAIVTSSTNYVENFKQALGGYIICGLVFVIVAFIIGKVGTSWLDIVLPPAAMGPIVALIGLELAGSAAEMAGLLPDANGGFNFENILISLVTLGILIIGNLCFRGFLSVIPILIAVASGYGLAAIMGNVDYSAITAANWINIPEFVIPTFKFNAILVLAPAALVVLSEHIGHLFVTSNIVGRDLTKDPGLHRSLMGDGVSTMLSGFCGSCPTTTYGENMGVMAITRVYSVWVIGGAGVISIIIAFIGKLSGVISSIPSAVMGGISLLLFGIIAASGIRMIVEAKIDYSKAKNLVLTALVFIVGISGISISLGDKVQLKGMVLATLVGMVLSLIFYVLEKLKLTNDVE</sequence>
<proteinExistence type="inferred from homology"/>
<keyword evidence="4" id="KW-1003">Cell membrane</keyword>
<evidence type="ECO:0000256" key="7">
    <source>
        <dbReference type="ARBA" id="ARBA00023136"/>
    </source>
</evidence>
<gene>
    <name evidence="8" type="primary">uraA</name>
    <name evidence="8" type="ORF">EHE19_012385</name>
</gene>